<dbReference type="SMART" id="SM00487">
    <property type="entry name" value="DEXDc"/>
    <property type="match status" value="1"/>
</dbReference>
<evidence type="ECO:0000259" key="8">
    <source>
        <dbReference type="PROSITE" id="PS51194"/>
    </source>
</evidence>
<dbReference type="Pfam" id="PF00271">
    <property type="entry name" value="Helicase_C"/>
    <property type="match status" value="1"/>
</dbReference>
<feature type="domain" description="Helicase C-terminal" evidence="8">
    <location>
        <begin position="335"/>
        <end position="503"/>
    </location>
</feature>
<feature type="domain" description="Helicase ATP-binding" evidence="7">
    <location>
        <begin position="101"/>
        <end position="307"/>
    </location>
</feature>
<evidence type="ECO:0000256" key="1">
    <source>
        <dbReference type="ARBA" id="ARBA00022741"/>
    </source>
</evidence>
<organism evidence="9 10">
    <name type="scientific">Marasmius crinis-equi</name>
    <dbReference type="NCBI Taxonomy" id="585013"/>
    <lineage>
        <taxon>Eukaryota</taxon>
        <taxon>Fungi</taxon>
        <taxon>Dikarya</taxon>
        <taxon>Basidiomycota</taxon>
        <taxon>Agaricomycotina</taxon>
        <taxon>Agaricomycetes</taxon>
        <taxon>Agaricomycetidae</taxon>
        <taxon>Agaricales</taxon>
        <taxon>Marasmiineae</taxon>
        <taxon>Marasmiaceae</taxon>
        <taxon>Marasmius</taxon>
    </lineage>
</organism>
<dbReference type="InterPro" id="IPR014001">
    <property type="entry name" value="Helicase_ATP-bd"/>
</dbReference>
<evidence type="ECO:0000259" key="7">
    <source>
        <dbReference type="PROSITE" id="PS51192"/>
    </source>
</evidence>
<evidence type="ECO:0000256" key="6">
    <source>
        <dbReference type="SAM" id="MobiDB-lite"/>
    </source>
</evidence>
<keyword evidence="10" id="KW-1185">Reference proteome</keyword>
<sequence length="726" mass="81387">MFSSLLRRAWAVPSSRLTVPCHSLPSPSTLCCRLSSTAAATAPAPFAPQEIPPNPDDFASIKNAISNETYRAITVRPYKFQTMSEVQKKVLGLLPNLALPYPEAKAPRDVMVRARTGTGKTLSFLVPAIEARMKVLEKVGKKALQENNLVNDTDLESRAQRVFARENVGTLILTPTRELAVQIAKEAANLSSNHRDFTTHTWIGAMSKRTQMRDFMSLRRDIIVATPGRLRDLMESEPEVKRSLATTRQLIFDEADTMLEIGFRDDIEAIVKDLPPTPERQTFLFSATLQPKVKEVARKHLAADHTYIDCIKEEDSPVHASIPQYHTVLPSASEQIPHVLRLIAHDQLTNPGASKIIVFLPTTKMTQLFSTILQTFGRSILPTGKTTKVLEIHSKRPQVTRSRVSEQFKSDKSGASVLVTSDVSARGVDYPGVTRVIQVGIPASREQYIHRVGRTGRGAMAGQGRGDFVLLPWEVGFVSWQLTDIPIKPLTVAETKTQLSELAKKHDADPPAMPKPNFSGKRFQRETVAEFQVPYTPLLDEYDRLVSEFGPRLDVEAVTMTMTSLLGYYMAKSADLRVSQSVILEGIKSWSTDAVGLDQVPYIPQSLLSKLGVSDNRTRSYGTGRAGQYAKPRREGQYERSSRDGSYDRTTRDRKQAPWMGRGSQRVKDSRPRQEWSYKEHQSGGFDEGRPKRFSYGDSDYGGSRSRPMDASRPRRPFRDWNREEE</sequence>
<dbReference type="Gene3D" id="3.40.50.300">
    <property type="entry name" value="P-loop containing nucleotide triphosphate hydrolases"/>
    <property type="match status" value="2"/>
</dbReference>
<accession>A0ABR3G0Z3</accession>
<dbReference type="Proteomes" id="UP001465976">
    <property type="component" value="Unassembled WGS sequence"/>
</dbReference>
<comment type="caution">
    <text evidence="9">The sequence shown here is derived from an EMBL/GenBank/DDBJ whole genome shotgun (WGS) entry which is preliminary data.</text>
</comment>
<dbReference type="PROSITE" id="PS51192">
    <property type="entry name" value="HELICASE_ATP_BIND_1"/>
    <property type="match status" value="1"/>
</dbReference>
<dbReference type="InterPro" id="IPR001650">
    <property type="entry name" value="Helicase_C-like"/>
</dbReference>
<comment type="similarity">
    <text evidence="5">Belongs to the DEAD box helicase family.</text>
</comment>
<dbReference type="InterPro" id="IPR027417">
    <property type="entry name" value="P-loop_NTPase"/>
</dbReference>
<keyword evidence="2 5" id="KW-0378">Hydrolase</keyword>
<evidence type="ECO:0000256" key="2">
    <source>
        <dbReference type="ARBA" id="ARBA00022801"/>
    </source>
</evidence>
<keyword evidence="5" id="KW-0347">Helicase</keyword>
<dbReference type="EC" id="3.6.4.13" evidence="5"/>
<evidence type="ECO:0000313" key="9">
    <source>
        <dbReference type="EMBL" id="KAL0581321.1"/>
    </source>
</evidence>
<evidence type="ECO:0000256" key="4">
    <source>
        <dbReference type="ARBA" id="ARBA00022884"/>
    </source>
</evidence>
<evidence type="ECO:0000313" key="10">
    <source>
        <dbReference type="Proteomes" id="UP001465976"/>
    </source>
</evidence>
<feature type="compositionally biased region" description="Low complexity" evidence="6">
    <location>
        <begin position="696"/>
        <end position="706"/>
    </location>
</feature>
<evidence type="ECO:0000256" key="3">
    <source>
        <dbReference type="ARBA" id="ARBA00022840"/>
    </source>
</evidence>
<evidence type="ECO:0000256" key="5">
    <source>
        <dbReference type="RuleBase" id="RU365068"/>
    </source>
</evidence>
<proteinExistence type="inferred from homology"/>
<comment type="catalytic activity">
    <reaction evidence="5">
        <text>ATP + H2O = ADP + phosphate + H(+)</text>
        <dbReference type="Rhea" id="RHEA:13065"/>
        <dbReference type="ChEBI" id="CHEBI:15377"/>
        <dbReference type="ChEBI" id="CHEBI:15378"/>
        <dbReference type="ChEBI" id="CHEBI:30616"/>
        <dbReference type="ChEBI" id="CHEBI:43474"/>
        <dbReference type="ChEBI" id="CHEBI:456216"/>
        <dbReference type="EC" id="3.6.4.13"/>
    </reaction>
</comment>
<reference evidence="9 10" key="1">
    <citation type="submission" date="2024-02" db="EMBL/GenBank/DDBJ databases">
        <title>A draft genome for the cacao thread blight pathogen Marasmius crinis-equi.</title>
        <authorList>
            <person name="Cohen S.P."/>
            <person name="Baruah I.K."/>
            <person name="Amoako-Attah I."/>
            <person name="Bukari Y."/>
            <person name="Meinhardt L.W."/>
            <person name="Bailey B.A."/>
        </authorList>
    </citation>
    <scope>NUCLEOTIDE SEQUENCE [LARGE SCALE GENOMIC DNA]</scope>
    <source>
        <strain evidence="9 10">GH-76</strain>
    </source>
</reference>
<dbReference type="EMBL" id="JBAHYK010000012">
    <property type="protein sequence ID" value="KAL0581321.1"/>
    <property type="molecule type" value="Genomic_DNA"/>
</dbReference>
<dbReference type="SUPFAM" id="SSF52540">
    <property type="entry name" value="P-loop containing nucleoside triphosphate hydrolases"/>
    <property type="match status" value="1"/>
</dbReference>
<dbReference type="InterPro" id="IPR011545">
    <property type="entry name" value="DEAD/DEAH_box_helicase_dom"/>
</dbReference>
<keyword evidence="4 5" id="KW-0694">RNA-binding</keyword>
<dbReference type="CDD" id="cd18787">
    <property type="entry name" value="SF2_C_DEAD"/>
    <property type="match status" value="1"/>
</dbReference>
<keyword evidence="1 5" id="KW-0547">Nucleotide-binding</keyword>
<dbReference type="PROSITE" id="PS51194">
    <property type="entry name" value="HELICASE_CTER"/>
    <property type="match status" value="1"/>
</dbReference>
<comment type="domain">
    <text evidence="5">The Q motif is unique to and characteristic of the DEAD box family of RNA helicases and controls ATP binding and hydrolysis.</text>
</comment>
<feature type="compositionally biased region" description="Basic and acidic residues" evidence="6">
    <location>
        <begin position="707"/>
        <end position="726"/>
    </location>
</feature>
<protein>
    <recommendedName>
        <fullName evidence="5">ATP-dependent RNA helicase</fullName>
        <ecNumber evidence="5">3.6.4.13</ecNumber>
    </recommendedName>
</protein>
<name>A0ABR3G0Z3_9AGAR</name>
<keyword evidence="3 5" id="KW-0067">ATP-binding</keyword>
<feature type="compositionally biased region" description="Basic and acidic residues" evidence="6">
    <location>
        <begin position="632"/>
        <end position="656"/>
    </location>
</feature>
<dbReference type="PANTHER" id="PTHR24031">
    <property type="entry name" value="RNA HELICASE"/>
    <property type="match status" value="1"/>
</dbReference>
<comment type="function">
    <text evidence="5">RNA helicase.</text>
</comment>
<feature type="region of interest" description="Disordered" evidence="6">
    <location>
        <begin position="615"/>
        <end position="726"/>
    </location>
</feature>
<dbReference type="Pfam" id="PF00270">
    <property type="entry name" value="DEAD"/>
    <property type="match status" value="1"/>
</dbReference>
<feature type="compositionally biased region" description="Basic and acidic residues" evidence="6">
    <location>
        <begin position="666"/>
        <end position="691"/>
    </location>
</feature>
<gene>
    <name evidence="9" type="ORF">V5O48_000697</name>
</gene>
<dbReference type="SMART" id="SM00490">
    <property type="entry name" value="HELICc"/>
    <property type="match status" value="1"/>
</dbReference>